<reference evidence="3" key="1">
    <citation type="submission" date="2021-06" db="EMBL/GenBank/DDBJ databases">
        <authorList>
            <person name="Kallberg Y."/>
            <person name="Tangrot J."/>
            <person name="Rosling A."/>
        </authorList>
    </citation>
    <scope>NUCLEOTIDE SEQUENCE</scope>
    <source>
        <strain evidence="3">FL966</strain>
    </source>
</reference>
<dbReference type="GO" id="GO:0046983">
    <property type="term" value="F:protein dimerization activity"/>
    <property type="evidence" value="ECO:0007669"/>
    <property type="project" value="InterPro"/>
</dbReference>
<protein>
    <submittedName>
        <fullName evidence="3">5392_t:CDS:1</fullName>
    </submittedName>
</protein>
<dbReference type="EMBL" id="CAJVQA010020253">
    <property type="protein sequence ID" value="CAG8762699.1"/>
    <property type="molecule type" value="Genomic_DNA"/>
</dbReference>
<dbReference type="InterPro" id="IPR012337">
    <property type="entry name" value="RNaseH-like_sf"/>
</dbReference>
<dbReference type="SUPFAM" id="SSF53098">
    <property type="entry name" value="Ribonuclease H-like"/>
    <property type="match status" value="1"/>
</dbReference>
<organism evidence="3 4">
    <name type="scientific">Cetraspora pellucida</name>
    <dbReference type="NCBI Taxonomy" id="1433469"/>
    <lineage>
        <taxon>Eukaryota</taxon>
        <taxon>Fungi</taxon>
        <taxon>Fungi incertae sedis</taxon>
        <taxon>Mucoromycota</taxon>
        <taxon>Glomeromycotina</taxon>
        <taxon>Glomeromycetes</taxon>
        <taxon>Diversisporales</taxon>
        <taxon>Gigasporaceae</taxon>
        <taxon>Cetraspora</taxon>
    </lineage>
</organism>
<dbReference type="AlphaFoldDB" id="A0A9N9J4T5"/>
<dbReference type="Proteomes" id="UP000789759">
    <property type="component" value="Unassembled WGS sequence"/>
</dbReference>
<accession>A0A9N9J4T5</accession>
<evidence type="ECO:0000256" key="1">
    <source>
        <dbReference type="SAM" id="MobiDB-lite"/>
    </source>
</evidence>
<keyword evidence="4" id="KW-1185">Reference proteome</keyword>
<evidence type="ECO:0000313" key="4">
    <source>
        <dbReference type="Proteomes" id="UP000789759"/>
    </source>
</evidence>
<dbReference type="GO" id="GO:0005634">
    <property type="term" value="C:nucleus"/>
    <property type="evidence" value="ECO:0007669"/>
    <property type="project" value="TreeGrafter"/>
</dbReference>
<dbReference type="OrthoDB" id="2427034at2759"/>
<feature type="region of interest" description="Disordered" evidence="1">
    <location>
        <begin position="1"/>
        <end position="32"/>
    </location>
</feature>
<comment type="caution">
    <text evidence="3">The sequence shown here is derived from an EMBL/GenBank/DDBJ whole genome shotgun (WGS) entry which is preliminary data.</text>
</comment>
<dbReference type="PANTHER" id="PTHR46169">
    <property type="entry name" value="DNA REPLICATION-RELATED ELEMENT FACTOR, ISOFORM A"/>
    <property type="match status" value="1"/>
</dbReference>
<dbReference type="InterPro" id="IPR008906">
    <property type="entry name" value="HATC_C_dom"/>
</dbReference>
<proteinExistence type="predicted"/>
<dbReference type="Pfam" id="PF05699">
    <property type="entry name" value="Dimer_Tnp_hAT"/>
    <property type="match status" value="1"/>
</dbReference>
<evidence type="ECO:0000313" key="3">
    <source>
        <dbReference type="EMBL" id="CAG8762699.1"/>
    </source>
</evidence>
<feature type="compositionally biased region" description="Polar residues" evidence="1">
    <location>
        <begin position="1"/>
        <end position="19"/>
    </location>
</feature>
<feature type="domain" description="HAT C-terminal dimerisation" evidence="2">
    <location>
        <begin position="226"/>
        <end position="279"/>
    </location>
</feature>
<dbReference type="GO" id="GO:0006357">
    <property type="term" value="P:regulation of transcription by RNA polymerase II"/>
    <property type="evidence" value="ECO:0007669"/>
    <property type="project" value="TreeGrafter"/>
</dbReference>
<evidence type="ECO:0000259" key="2">
    <source>
        <dbReference type="Pfam" id="PF05699"/>
    </source>
</evidence>
<dbReference type="PANTHER" id="PTHR46169:SF29">
    <property type="entry name" value="DNA REPLICATION-RELATED ELEMENT FACTOR, ISOFORM A"/>
    <property type="match status" value="1"/>
</dbReference>
<sequence length="292" mass="32941">MSSPSFSDNEESNVTPSMASTSSTTSHKKRKANAKDVMNLLESIERVTRHLCGAKYPTINLVYLYMELLKKTFAPKTDETVDTYLNLIYEEVESEENESDESDNDISTAGTKYLPSVATDGLLCKVQAAIYLSLDELWAVPMNIALVAMFLDSRFKHFNWATSVEQNRAQDLVKTLYNELKINLTISDDNEENLVDSNYNDDNADFFYELESNSIQVDVEDDDEVTSSLPVLAQLARKYLSILATSVPSERLFSDAGNHISAKRTCLSPDLVNKVLFLKCNRVHFEIFPPQE</sequence>
<name>A0A9N9J4T5_9GLOM</name>
<gene>
    <name evidence="3" type="ORF">CPELLU_LOCUS15407</name>
</gene>
<dbReference type="InterPro" id="IPR052717">
    <property type="entry name" value="Vacuolar_transposase_reg"/>
</dbReference>